<comment type="caution">
    <text evidence="2">The sequence shown here is derived from an EMBL/GenBank/DDBJ whole genome shotgun (WGS) entry which is preliminary data.</text>
</comment>
<sequence>PKEDTSGHTPQGEQRWDVPESLMSQRACPKSNGQNMNLGLGTDPGLAYATANHLPPKLLSPLCRELKH</sequence>
<reference evidence="2 3" key="1">
    <citation type="submission" date="2023-05" db="EMBL/GenBank/DDBJ databases">
        <title>B98-5 Cell Line De Novo Hybrid Assembly: An Optical Mapping Approach.</title>
        <authorList>
            <person name="Kananen K."/>
            <person name="Auerbach J.A."/>
            <person name="Kautto E."/>
            <person name="Blachly J.S."/>
        </authorList>
    </citation>
    <scope>NUCLEOTIDE SEQUENCE [LARGE SCALE GENOMIC DNA]</scope>
    <source>
        <strain evidence="2">B95-8</strain>
        <tissue evidence="2">Cell line</tissue>
    </source>
</reference>
<evidence type="ECO:0000313" key="3">
    <source>
        <dbReference type="Proteomes" id="UP001266305"/>
    </source>
</evidence>
<proteinExistence type="predicted"/>
<evidence type="ECO:0000313" key="2">
    <source>
        <dbReference type="EMBL" id="KAK2105366.1"/>
    </source>
</evidence>
<organism evidence="2 3">
    <name type="scientific">Saguinus oedipus</name>
    <name type="common">Cotton-top tamarin</name>
    <name type="synonym">Oedipomidas oedipus</name>
    <dbReference type="NCBI Taxonomy" id="9490"/>
    <lineage>
        <taxon>Eukaryota</taxon>
        <taxon>Metazoa</taxon>
        <taxon>Chordata</taxon>
        <taxon>Craniata</taxon>
        <taxon>Vertebrata</taxon>
        <taxon>Euteleostomi</taxon>
        <taxon>Mammalia</taxon>
        <taxon>Eutheria</taxon>
        <taxon>Euarchontoglires</taxon>
        <taxon>Primates</taxon>
        <taxon>Haplorrhini</taxon>
        <taxon>Platyrrhini</taxon>
        <taxon>Cebidae</taxon>
        <taxon>Callitrichinae</taxon>
        <taxon>Saguinus</taxon>
    </lineage>
</organism>
<feature type="region of interest" description="Disordered" evidence="1">
    <location>
        <begin position="1"/>
        <end position="20"/>
    </location>
</feature>
<evidence type="ECO:0008006" key="4">
    <source>
        <dbReference type="Google" id="ProtNLM"/>
    </source>
</evidence>
<accession>A0ABQ9V887</accession>
<keyword evidence="3" id="KW-1185">Reference proteome</keyword>
<evidence type="ECO:0000256" key="1">
    <source>
        <dbReference type="SAM" id="MobiDB-lite"/>
    </source>
</evidence>
<name>A0ABQ9V887_SAGOE</name>
<dbReference type="Proteomes" id="UP001266305">
    <property type="component" value="Unassembled WGS sequence"/>
</dbReference>
<feature type="non-terminal residue" evidence="2">
    <location>
        <position position="1"/>
    </location>
</feature>
<protein>
    <recommendedName>
        <fullName evidence="4">Prolactin receptor</fullName>
    </recommendedName>
</protein>
<dbReference type="EMBL" id="JASSZA010000007">
    <property type="protein sequence ID" value="KAK2105366.1"/>
    <property type="molecule type" value="Genomic_DNA"/>
</dbReference>
<gene>
    <name evidence="2" type="ORF">P7K49_014880</name>
</gene>